<gene>
    <name evidence="5" type="ORF">M9Y10_044567</name>
</gene>
<organism evidence="5 6">
    <name type="scientific">Tritrichomonas musculus</name>
    <dbReference type="NCBI Taxonomy" id="1915356"/>
    <lineage>
        <taxon>Eukaryota</taxon>
        <taxon>Metamonada</taxon>
        <taxon>Parabasalia</taxon>
        <taxon>Tritrichomonadida</taxon>
        <taxon>Tritrichomonadidae</taxon>
        <taxon>Tritrichomonas</taxon>
    </lineage>
</organism>
<dbReference type="InterPro" id="IPR014746">
    <property type="entry name" value="Gln_synth/guanido_kin_cat_dom"/>
</dbReference>
<evidence type="ECO:0000256" key="2">
    <source>
        <dbReference type="RuleBase" id="RU000384"/>
    </source>
</evidence>
<accession>A0ABR2JSQ2</accession>
<dbReference type="InterPro" id="IPR052725">
    <property type="entry name" value="GS_Type-3"/>
</dbReference>
<dbReference type="Proteomes" id="UP001470230">
    <property type="component" value="Unassembled WGS sequence"/>
</dbReference>
<dbReference type="EMBL" id="JAPFFF010000009">
    <property type="protein sequence ID" value="KAK8881929.1"/>
    <property type="molecule type" value="Genomic_DNA"/>
</dbReference>
<dbReference type="Pfam" id="PF12437">
    <property type="entry name" value="GSIII_N"/>
    <property type="match status" value="1"/>
</dbReference>
<dbReference type="Gene3D" id="1.20.120.1560">
    <property type="match status" value="1"/>
</dbReference>
<dbReference type="Gene3D" id="3.30.590.10">
    <property type="entry name" value="Glutamine synthetase/guanido kinase, catalytic domain"/>
    <property type="match status" value="1"/>
</dbReference>
<feature type="domain" description="GS beta-grasp" evidence="3">
    <location>
        <begin position="84"/>
        <end position="173"/>
    </location>
</feature>
<dbReference type="Pfam" id="PF18318">
    <property type="entry name" value="Gln-synt_C-ter"/>
    <property type="match status" value="1"/>
</dbReference>
<evidence type="ECO:0000256" key="1">
    <source>
        <dbReference type="PROSITE-ProRule" id="PRU01330"/>
    </source>
</evidence>
<name>A0ABR2JSQ2_9EUKA</name>
<comment type="caution">
    <text evidence="5">The sequence shown here is derived from an EMBL/GenBank/DDBJ whole genome shotgun (WGS) entry which is preliminary data.</text>
</comment>
<dbReference type="PROSITE" id="PS00181">
    <property type="entry name" value="GLNA_ATP"/>
    <property type="match status" value="1"/>
</dbReference>
<reference evidence="5 6" key="1">
    <citation type="submission" date="2024-04" db="EMBL/GenBank/DDBJ databases">
        <title>Tritrichomonas musculus Genome.</title>
        <authorList>
            <person name="Alves-Ferreira E."/>
            <person name="Grigg M."/>
            <person name="Lorenzi H."/>
            <person name="Galac M."/>
        </authorList>
    </citation>
    <scope>NUCLEOTIDE SEQUENCE [LARGE SCALE GENOMIC DNA]</scope>
    <source>
        <strain evidence="5 6">EAF2021</strain>
    </source>
</reference>
<sequence length="715" mass="80937">MIPSSTNFYANQPMNRSQSMDYRPDLYRVFGSKVFRESIVRDRLSKSIYESYLKTFELRKPLDVSIAPEIAKAMMQWAIEQGATHYAHWFLPLTNSTACKHDAFFVPSALGEAMLEFPSNTLVRGEPDASSFPSGGLRATFEARGYTTWDPTSPAFVRDGTLYIPSVFISYNGDALDRKVPLLKSVEAINKAGMRLLKFFPKVSAKRVQTCAGAEQEYFLVDRELYKKRVDLQICGRTLLGLLPSKTQQLEDHYMANIEERVAKFMADLDLNLWEIGVPAKTKHNEVAPGQHELAPVFETVNLASDHNQMMMEMMRSVAKKHNFACLLHEKPFAGVNGSGKHNNFSVVTDSGYNFTKPRQHTEDDFLFLITICAFIRGVDVYADLLRMTSASSSNDQRLGGFEAPPPILSIFLGEPITQQLYEVVRGQMPKSQSRDHLKIVPALPNLDIDDSDRNRTSPMAFTGNKFEFRMLGSTQSIATVNTVLNSIVADSFNYFAERLEKATDVAAEKKSIIADTLSEHGRVVFNGNNYSQEWTEEAKRRGLPIIQDSVQAFEAMINTKNMELFEKLGILTKEECRARYEIQLEGYVKEVTIEATTLKQMIERQILPAVESEVGRIAQSYNQLKKAGIENELLKKQVEKMSGYFTSITQSIEKLNESIAHISSIESHKEKAEYLRDTVLKIMGEIRTHCDNCEANVSPNVWPIPSYHQLLYYI</sequence>
<evidence type="ECO:0000313" key="6">
    <source>
        <dbReference type="Proteomes" id="UP001470230"/>
    </source>
</evidence>
<dbReference type="InterPro" id="IPR040577">
    <property type="entry name" value="Gln-synt_C"/>
</dbReference>
<keyword evidence="6" id="KW-1185">Reference proteome</keyword>
<dbReference type="PROSITE" id="PS51987">
    <property type="entry name" value="GS_CATALYTIC"/>
    <property type="match status" value="1"/>
</dbReference>
<feature type="domain" description="GS catalytic" evidence="4">
    <location>
        <begin position="192"/>
        <end position="607"/>
    </location>
</feature>
<evidence type="ECO:0008006" key="7">
    <source>
        <dbReference type="Google" id="ProtNLM"/>
    </source>
</evidence>
<comment type="similarity">
    <text evidence="1 2">Belongs to the glutamine synthetase family.</text>
</comment>
<evidence type="ECO:0000313" key="5">
    <source>
        <dbReference type="EMBL" id="KAK8881929.1"/>
    </source>
</evidence>
<dbReference type="PROSITE" id="PS51986">
    <property type="entry name" value="GS_BETA_GRASP"/>
    <property type="match status" value="1"/>
</dbReference>
<dbReference type="SMART" id="SM01230">
    <property type="entry name" value="Gln-synt_C"/>
    <property type="match status" value="1"/>
</dbReference>
<dbReference type="InterPro" id="IPR022147">
    <property type="entry name" value="GSIII_N"/>
</dbReference>
<protein>
    <recommendedName>
        <fullName evidence="7">Glutamine synthetase</fullName>
    </recommendedName>
</protein>
<dbReference type="PANTHER" id="PTHR42974">
    <property type="entry name" value="GLUTAMINE SYNTHETASE"/>
    <property type="match status" value="1"/>
</dbReference>
<dbReference type="PANTHER" id="PTHR42974:SF1">
    <property type="entry name" value="TYPE-3 GLUTAMINE SYNTHETASE"/>
    <property type="match status" value="1"/>
</dbReference>
<dbReference type="SUPFAM" id="SSF55931">
    <property type="entry name" value="Glutamine synthetase/guanido kinase"/>
    <property type="match status" value="1"/>
</dbReference>
<dbReference type="InterPro" id="IPR008146">
    <property type="entry name" value="Gln_synth_cat_dom"/>
</dbReference>
<dbReference type="InterPro" id="IPR027303">
    <property type="entry name" value="Gln_synth_gly_rich_site"/>
</dbReference>
<evidence type="ECO:0000259" key="4">
    <source>
        <dbReference type="PROSITE" id="PS51987"/>
    </source>
</evidence>
<evidence type="ECO:0000259" key="3">
    <source>
        <dbReference type="PROSITE" id="PS51986"/>
    </source>
</evidence>
<proteinExistence type="inferred from homology"/>
<dbReference type="InterPro" id="IPR008147">
    <property type="entry name" value="Gln_synt_N"/>
</dbReference>
<dbReference type="Pfam" id="PF00120">
    <property type="entry name" value="Gln-synt_C"/>
    <property type="match status" value="1"/>
</dbReference>